<name>A0ABQ8SZJ3_PERAM</name>
<dbReference type="EMBL" id="JAJSOF020000019">
    <property type="protein sequence ID" value="KAJ4439158.1"/>
    <property type="molecule type" value="Genomic_DNA"/>
</dbReference>
<dbReference type="Proteomes" id="UP001148838">
    <property type="component" value="Unassembled WGS sequence"/>
</dbReference>
<protein>
    <submittedName>
        <fullName evidence="1">Uncharacterized protein</fullName>
    </submittedName>
</protein>
<keyword evidence="2" id="KW-1185">Reference proteome</keyword>
<sequence>MAGLCEGGNEPPGSLKAIVQQALACTQSAVQVSWRLASKLSTASTAIFFRDFDFVPEEDGRASRRKLGS</sequence>
<proteinExistence type="predicted"/>
<evidence type="ECO:0000313" key="2">
    <source>
        <dbReference type="Proteomes" id="UP001148838"/>
    </source>
</evidence>
<organism evidence="1 2">
    <name type="scientific">Periplaneta americana</name>
    <name type="common">American cockroach</name>
    <name type="synonym">Blatta americana</name>
    <dbReference type="NCBI Taxonomy" id="6978"/>
    <lineage>
        <taxon>Eukaryota</taxon>
        <taxon>Metazoa</taxon>
        <taxon>Ecdysozoa</taxon>
        <taxon>Arthropoda</taxon>
        <taxon>Hexapoda</taxon>
        <taxon>Insecta</taxon>
        <taxon>Pterygota</taxon>
        <taxon>Neoptera</taxon>
        <taxon>Polyneoptera</taxon>
        <taxon>Dictyoptera</taxon>
        <taxon>Blattodea</taxon>
        <taxon>Blattoidea</taxon>
        <taxon>Blattidae</taxon>
        <taxon>Blattinae</taxon>
        <taxon>Periplaneta</taxon>
    </lineage>
</organism>
<gene>
    <name evidence="1" type="ORF">ANN_15115</name>
</gene>
<accession>A0ABQ8SZJ3</accession>
<comment type="caution">
    <text evidence="1">The sequence shown here is derived from an EMBL/GenBank/DDBJ whole genome shotgun (WGS) entry which is preliminary data.</text>
</comment>
<reference evidence="1 2" key="1">
    <citation type="journal article" date="2022" name="Allergy">
        <title>Genome assembly and annotation of Periplaneta americana reveal a comprehensive cockroach allergen profile.</title>
        <authorList>
            <person name="Wang L."/>
            <person name="Xiong Q."/>
            <person name="Saelim N."/>
            <person name="Wang L."/>
            <person name="Nong W."/>
            <person name="Wan A.T."/>
            <person name="Shi M."/>
            <person name="Liu X."/>
            <person name="Cao Q."/>
            <person name="Hui J.H.L."/>
            <person name="Sookrung N."/>
            <person name="Leung T.F."/>
            <person name="Tungtrongchitr A."/>
            <person name="Tsui S.K.W."/>
        </authorList>
    </citation>
    <scope>NUCLEOTIDE SEQUENCE [LARGE SCALE GENOMIC DNA]</scope>
    <source>
        <tissue evidence="1">Whole body-01</tissue>
    </source>
</reference>
<evidence type="ECO:0000313" key="1">
    <source>
        <dbReference type="EMBL" id="KAJ4439158.1"/>
    </source>
</evidence>